<dbReference type="EMBL" id="KZ346658">
    <property type="protein sequence ID" value="PIO69427.1"/>
    <property type="molecule type" value="Genomic_DNA"/>
</dbReference>
<dbReference type="Proteomes" id="UP000230423">
    <property type="component" value="Unassembled WGS sequence"/>
</dbReference>
<accession>A0A2G9UGP7</accession>
<protein>
    <recommendedName>
        <fullName evidence="3">Phospholipase A(2)</fullName>
    </recommendedName>
</protein>
<dbReference type="InterPro" id="IPR053322">
    <property type="entry name" value="PLA2-like"/>
</dbReference>
<gene>
    <name evidence="1" type="ORF">TELCIR_08745</name>
</gene>
<dbReference type="GO" id="GO:0006644">
    <property type="term" value="P:phospholipid metabolic process"/>
    <property type="evidence" value="ECO:0007669"/>
    <property type="project" value="InterPro"/>
</dbReference>
<dbReference type="GO" id="GO:0004623">
    <property type="term" value="F:phospholipase A2 activity"/>
    <property type="evidence" value="ECO:0007669"/>
    <property type="project" value="InterPro"/>
</dbReference>
<organism evidence="1 2">
    <name type="scientific">Teladorsagia circumcincta</name>
    <name type="common">Brown stomach worm</name>
    <name type="synonym">Ostertagia circumcincta</name>
    <dbReference type="NCBI Taxonomy" id="45464"/>
    <lineage>
        <taxon>Eukaryota</taxon>
        <taxon>Metazoa</taxon>
        <taxon>Ecdysozoa</taxon>
        <taxon>Nematoda</taxon>
        <taxon>Chromadorea</taxon>
        <taxon>Rhabditida</taxon>
        <taxon>Rhabditina</taxon>
        <taxon>Rhabditomorpha</taxon>
        <taxon>Strongyloidea</taxon>
        <taxon>Trichostrongylidae</taxon>
        <taxon>Teladorsagia</taxon>
    </lineage>
</organism>
<name>A0A2G9UGP7_TELCI</name>
<dbReference type="InterPro" id="IPR036444">
    <property type="entry name" value="PLipase_A2_dom_sf"/>
</dbReference>
<evidence type="ECO:0000313" key="1">
    <source>
        <dbReference type="EMBL" id="PIO69427.1"/>
    </source>
</evidence>
<evidence type="ECO:0000313" key="2">
    <source>
        <dbReference type="Proteomes" id="UP000230423"/>
    </source>
</evidence>
<evidence type="ECO:0008006" key="3">
    <source>
        <dbReference type="Google" id="ProtNLM"/>
    </source>
</evidence>
<sequence>METGMKRKEANGRPEIGPLEKIREKLKCMIIFYKWAKEDEFSTFQMLHIFSLLVLFVAHANTDHEFSDPDGIISEKASRVPLLPDFRSIFEEINKDYNEDEMDWNDDLAELALTQSLTPTYDADLRIRWTTMFERGDKKTLEEKVRRAIEKLFQEKGDKVSKFSSGVLYGCNGFHVTINGELIVTTTCLYKPQVNHCCALHDNCYDLQLGRSRCDHNFCDCLKRATAPDTCAATEFKCLVIKSAGQQAYSDAASYREPPGFVKIVPDIDGIQDEFEQLYQECPQIMCSIYKIVFPDSKYLLGKERRKL</sequence>
<dbReference type="SUPFAM" id="SSF48619">
    <property type="entry name" value="Phospholipase A2, PLA2"/>
    <property type="match status" value="1"/>
</dbReference>
<dbReference type="GO" id="GO:0050482">
    <property type="term" value="P:arachidonate secretion"/>
    <property type="evidence" value="ECO:0007669"/>
    <property type="project" value="InterPro"/>
</dbReference>
<reference evidence="1 2" key="1">
    <citation type="submission" date="2015-09" db="EMBL/GenBank/DDBJ databases">
        <title>Draft genome of the parasitic nematode Teladorsagia circumcincta isolate WARC Sus (inbred).</title>
        <authorList>
            <person name="Mitreva M."/>
        </authorList>
    </citation>
    <scope>NUCLEOTIDE SEQUENCE [LARGE SCALE GENOMIC DNA]</scope>
    <source>
        <strain evidence="1 2">S</strain>
    </source>
</reference>
<dbReference type="AlphaFoldDB" id="A0A2G9UGP7"/>
<dbReference type="PANTHER" id="PTHR34228">
    <property type="entry name" value="PROTEIN CBG09474-RELATED"/>
    <property type="match status" value="1"/>
</dbReference>
<keyword evidence="2" id="KW-1185">Reference proteome</keyword>
<proteinExistence type="predicted"/>
<dbReference type="OrthoDB" id="5869656at2759"/>